<keyword evidence="1" id="KW-0812">Transmembrane</keyword>
<sequence>MNSNYLFPASCRKVGWMLCIPFLPGCLYCLLADGDSGLGGWLDEICVSGMIIALLLTAFSREKDEDECIGNLRLKALAWAVYASCGLQFVATWCLYDLGYLYFSFCAFASVLVFFILIYQWMLYRFRRENHE</sequence>
<evidence type="ECO:0000313" key="3">
    <source>
        <dbReference type="Proteomes" id="UP000824236"/>
    </source>
</evidence>
<reference evidence="2" key="2">
    <citation type="submission" date="2021-04" db="EMBL/GenBank/DDBJ databases">
        <authorList>
            <person name="Gilroy R."/>
        </authorList>
    </citation>
    <scope>NUCLEOTIDE SEQUENCE</scope>
    <source>
        <strain evidence="2">B3-3758</strain>
    </source>
</reference>
<feature type="transmembrane region" description="Helical" evidence="1">
    <location>
        <begin position="72"/>
        <end position="93"/>
    </location>
</feature>
<keyword evidence="1" id="KW-0472">Membrane</keyword>
<gene>
    <name evidence="2" type="ORF">H9791_03045</name>
</gene>
<dbReference type="AlphaFoldDB" id="A0A9E2KE63"/>
<protein>
    <recommendedName>
        <fullName evidence="4">Transmembrane protein</fullName>
    </recommendedName>
</protein>
<proteinExistence type="predicted"/>
<dbReference type="Proteomes" id="UP000824236">
    <property type="component" value="Unassembled WGS sequence"/>
</dbReference>
<feature type="transmembrane region" description="Helical" evidence="1">
    <location>
        <begin position="99"/>
        <end position="119"/>
    </location>
</feature>
<feature type="transmembrane region" description="Helical" evidence="1">
    <location>
        <begin position="40"/>
        <end position="60"/>
    </location>
</feature>
<name>A0A9E2KE63_9BACE</name>
<keyword evidence="1" id="KW-1133">Transmembrane helix</keyword>
<feature type="transmembrane region" description="Helical" evidence="1">
    <location>
        <begin position="14"/>
        <end position="34"/>
    </location>
</feature>
<comment type="caution">
    <text evidence="2">The sequence shown here is derived from an EMBL/GenBank/DDBJ whole genome shotgun (WGS) entry which is preliminary data.</text>
</comment>
<organism evidence="2 3">
    <name type="scientific">Candidatus Bacteroides intestinipullorum</name>
    <dbReference type="NCBI Taxonomy" id="2838471"/>
    <lineage>
        <taxon>Bacteria</taxon>
        <taxon>Pseudomonadati</taxon>
        <taxon>Bacteroidota</taxon>
        <taxon>Bacteroidia</taxon>
        <taxon>Bacteroidales</taxon>
        <taxon>Bacteroidaceae</taxon>
        <taxon>Bacteroides</taxon>
    </lineage>
</organism>
<evidence type="ECO:0000256" key="1">
    <source>
        <dbReference type="SAM" id="Phobius"/>
    </source>
</evidence>
<reference evidence="2" key="1">
    <citation type="journal article" date="2021" name="PeerJ">
        <title>Extensive microbial diversity within the chicken gut microbiome revealed by metagenomics and culture.</title>
        <authorList>
            <person name="Gilroy R."/>
            <person name="Ravi A."/>
            <person name="Getino M."/>
            <person name="Pursley I."/>
            <person name="Horton D.L."/>
            <person name="Alikhan N.F."/>
            <person name="Baker D."/>
            <person name="Gharbi K."/>
            <person name="Hall N."/>
            <person name="Watson M."/>
            <person name="Adriaenssens E.M."/>
            <person name="Foster-Nyarko E."/>
            <person name="Jarju S."/>
            <person name="Secka A."/>
            <person name="Antonio M."/>
            <person name="Oren A."/>
            <person name="Chaudhuri R.R."/>
            <person name="La Ragione R."/>
            <person name="Hildebrand F."/>
            <person name="Pallen M.J."/>
        </authorList>
    </citation>
    <scope>NUCLEOTIDE SEQUENCE</scope>
    <source>
        <strain evidence="2">B3-3758</strain>
    </source>
</reference>
<accession>A0A9E2KE63</accession>
<evidence type="ECO:0000313" key="2">
    <source>
        <dbReference type="EMBL" id="MBU3813472.1"/>
    </source>
</evidence>
<dbReference type="EMBL" id="JAHLFO010000038">
    <property type="protein sequence ID" value="MBU3813472.1"/>
    <property type="molecule type" value="Genomic_DNA"/>
</dbReference>
<evidence type="ECO:0008006" key="4">
    <source>
        <dbReference type="Google" id="ProtNLM"/>
    </source>
</evidence>